<protein>
    <submittedName>
        <fullName evidence="1">Uncharacterized protein</fullName>
    </submittedName>
</protein>
<name>A0A0E9RSC2_ANGAN</name>
<evidence type="ECO:0000313" key="1">
    <source>
        <dbReference type="EMBL" id="JAH32091.1"/>
    </source>
</evidence>
<organism evidence="1">
    <name type="scientific">Anguilla anguilla</name>
    <name type="common">European freshwater eel</name>
    <name type="synonym">Muraena anguilla</name>
    <dbReference type="NCBI Taxonomy" id="7936"/>
    <lineage>
        <taxon>Eukaryota</taxon>
        <taxon>Metazoa</taxon>
        <taxon>Chordata</taxon>
        <taxon>Craniata</taxon>
        <taxon>Vertebrata</taxon>
        <taxon>Euteleostomi</taxon>
        <taxon>Actinopterygii</taxon>
        <taxon>Neopterygii</taxon>
        <taxon>Teleostei</taxon>
        <taxon>Anguilliformes</taxon>
        <taxon>Anguillidae</taxon>
        <taxon>Anguilla</taxon>
    </lineage>
</organism>
<accession>A0A0E9RSC2</accession>
<dbReference type="EMBL" id="GBXM01076486">
    <property type="protein sequence ID" value="JAH32091.1"/>
    <property type="molecule type" value="Transcribed_RNA"/>
</dbReference>
<proteinExistence type="predicted"/>
<reference evidence="1" key="2">
    <citation type="journal article" date="2015" name="Fish Shellfish Immunol.">
        <title>Early steps in the European eel (Anguilla anguilla)-Vibrio vulnificus interaction in the gills: Role of the RtxA13 toxin.</title>
        <authorList>
            <person name="Callol A."/>
            <person name="Pajuelo D."/>
            <person name="Ebbesson L."/>
            <person name="Teles M."/>
            <person name="MacKenzie S."/>
            <person name="Amaro C."/>
        </authorList>
    </citation>
    <scope>NUCLEOTIDE SEQUENCE</scope>
</reference>
<dbReference type="AlphaFoldDB" id="A0A0E9RSC2"/>
<sequence length="46" mass="4950">MNLNGIINLSKMMDVHAPTVFEPEASCRGMAFSKRGTDHSGPRSTG</sequence>
<reference evidence="1" key="1">
    <citation type="submission" date="2014-11" db="EMBL/GenBank/DDBJ databases">
        <authorList>
            <person name="Amaro Gonzalez C."/>
        </authorList>
    </citation>
    <scope>NUCLEOTIDE SEQUENCE</scope>
</reference>